<name>A0A7V2B1N2_RHOMR</name>
<dbReference type="InterPro" id="IPR014048">
    <property type="entry name" value="MethylDNA_cys_MeTrfase_DNA-bd"/>
</dbReference>
<evidence type="ECO:0000256" key="3">
    <source>
        <dbReference type="ARBA" id="ARBA00022679"/>
    </source>
</evidence>
<evidence type="ECO:0000313" key="8">
    <source>
        <dbReference type="EMBL" id="HER96662.1"/>
    </source>
</evidence>
<dbReference type="CDD" id="cd06445">
    <property type="entry name" value="ATase"/>
    <property type="match status" value="1"/>
</dbReference>
<evidence type="ECO:0000256" key="4">
    <source>
        <dbReference type="ARBA" id="ARBA00022763"/>
    </source>
</evidence>
<dbReference type="EMBL" id="DSGB01000006">
    <property type="protein sequence ID" value="HER96662.1"/>
    <property type="molecule type" value="Genomic_DNA"/>
</dbReference>
<dbReference type="PROSITE" id="PS00374">
    <property type="entry name" value="MGMT"/>
    <property type="match status" value="1"/>
</dbReference>
<organism evidence="8">
    <name type="scientific">Rhodothermus marinus</name>
    <name type="common">Rhodothermus obamensis</name>
    <dbReference type="NCBI Taxonomy" id="29549"/>
    <lineage>
        <taxon>Bacteria</taxon>
        <taxon>Pseudomonadati</taxon>
        <taxon>Rhodothermota</taxon>
        <taxon>Rhodothermia</taxon>
        <taxon>Rhodothermales</taxon>
        <taxon>Rhodothermaceae</taxon>
        <taxon>Rhodothermus</taxon>
    </lineage>
</organism>
<dbReference type="PANTHER" id="PTHR42942">
    <property type="entry name" value="6-O-METHYLGUANINE DNA METHYLTRANSFERASE"/>
    <property type="match status" value="1"/>
</dbReference>
<dbReference type="InterPro" id="IPR036217">
    <property type="entry name" value="MethylDNA_cys_MeTrfase_DNAb"/>
</dbReference>
<comment type="catalytic activity">
    <reaction evidence="1">
        <text>a 4-O-methyl-thymidine in DNA + L-cysteinyl-[protein] = a thymidine in DNA + S-methyl-L-cysteinyl-[protein]</text>
        <dbReference type="Rhea" id="RHEA:53428"/>
        <dbReference type="Rhea" id="RHEA-COMP:10131"/>
        <dbReference type="Rhea" id="RHEA-COMP:10132"/>
        <dbReference type="Rhea" id="RHEA-COMP:13555"/>
        <dbReference type="Rhea" id="RHEA-COMP:13556"/>
        <dbReference type="ChEBI" id="CHEBI:29950"/>
        <dbReference type="ChEBI" id="CHEBI:82612"/>
        <dbReference type="ChEBI" id="CHEBI:137386"/>
        <dbReference type="ChEBI" id="CHEBI:137387"/>
        <dbReference type="EC" id="2.1.1.63"/>
    </reaction>
</comment>
<evidence type="ECO:0000256" key="5">
    <source>
        <dbReference type="ARBA" id="ARBA00023204"/>
    </source>
</evidence>
<dbReference type="SUPFAM" id="SSF46767">
    <property type="entry name" value="Methylated DNA-protein cysteine methyltransferase, C-terminal domain"/>
    <property type="match status" value="1"/>
</dbReference>
<dbReference type="Pfam" id="PF01035">
    <property type="entry name" value="DNA_binding_1"/>
    <property type="match status" value="1"/>
</dbReference>
<evidence type="ECO:0000256" key="2">
    <source>
        <dbReference type="ARBA" id="ARBA00022603"/>
    </source>
</evidence>
<reference evidence="8" key="1">
    <citation type="journal article" date="2020" name="mSystems">
        <title>Genome- and Community-Level Interaction Insights into Carbon Utilization and Element Cycling Functions of Hydrothermarchaeota in Hydrothermal Sediment.</title>
        <authorList>
            <person name="Zhou Z."/>
            <person name="Liu Y."/>
            <person name="Xu W."/>
            <person name="Pan J."/>
            <person name="Luo Z.H."/>
            <person name="Li M."/>
        </authorList>
    </citation>
    <scope>NUCLEOTIDE SEQUENCE [LARGE SCALE GENOMIC DNA]</scope>
    <source>
        <strain evidence="8">SpSt-143</strain>
    </source>
</reference>
<keyword evidence="4" id="KW-0227">DNA damage</keyword>
<gene>
    <name evidence="8" type="ORF">ENO59_09125</name>
</gene>
<comment type="catalytic activity">
    <reaction evidence="6">
        <text>a 6-O-methyl-2'-deoxyguanosine in DNA + L-cysteinyl-[protein] = S-methyl-L-cysteinyl-[protein] + a 2'-deoxyguanosine in DNA</text>
        <dbReference type="Rhea" id="RHEA:24000"/>
        <dbReference type="Rhea" id="RHEA-COMP:10131"/>
        <dbReference type="Rhea" id="RHEA-COMP:10132"/>
        <dbReference type="Rhea" id="RHEA-COMP:11367"/>
        <dbReference type="Rhea" id="RHEA-COMP:11368"/>
        <dbReference type="ChEBI" id="CHEBI:29950"/>
        <dbReference type="ChEBI" id="CHEBI:82612"/>
        <dbReference type="ChEBI" id="CHEBI:85445"/>
        <dbReference type="ChEBI" id="CHEBI:85448"/>
        <dbReference type="EC" id="2.1.1.63"/>
    </reaction>
</comment>
<evidence type="ECO:0000256" key="1">
    <source>
        <dbReference type="ARBA" id="ARBA00001286"/>
    </source>
</evidence>
<evidence type="ECO:0000256" key="6">
    <source>
        <dbReference type="ARBA" id="ARBA00049348"/>
    </source>
</evidence>
<proteinExistence type="predicted"/>
<dbReference type="Gene3D" id="1.10.10.10">
    <property type="entry name" value="Winged helix-like DNA-binding domain superfamily/Winged helix DNA-binding domain"/>
    <property type="match status" value="1"/>
</dbReference>
<comment type="caution">
    <text evidence="8">The sequence shown here is derived from an EMBL/GenBank/DDBJ whole genome shotgun (WGS) entry which is preliminary data.</text>
</comment>
<keyword evidence="5" id="KW-0234">DNA repair</keyword>
<sequence>MSQAVQGDFFERVWAVVAQIPPGRVTTYGHIAAYLGARSAARTVGWALNAAAGSHLPCHRVVNRRGELTGRMHFEGPFVMEERLRSEGVTFTEDGRVDLSRHLWIPGQDEAA</sequence>
<dbReference type="InterPro" id="IPR001497">
    <property type="entry name" value="MethylDNA_cys_MeTrfase_AS"/>
</dbReference>
<dbReference type="InterPro" id="IPR052520">
    <property type="entry name" value="ATL_DNA_repair"/>
</dbReference>
<evidence type="ECO:0000259" key="7">
    <source>
        <dbReference type="Pfam" id="PF01035"/>
    </source>
</evidence>
<dbReference type="GO" id="GO:0003908">
    <property type="term" value="F:methylated-DNA-[protein]-cysteine S-methyltransferase activity"/>
    <property type="evidence" value="ECO:0007669"/>
    <property type="project" value="UniProtKB-EC"/>
</dbReference>
<dbReference type="EC" id="2.1.1.63" evidence="8"/>
<dbReference type="InterPro" id="IPR036388">
    <property type="entry name" value="WH-like_DNA-bd_sf"/>
</dbReference>
<dbReference type="AlphaFoldDB" id="A0A7V2B1N2"/>
<dbReference type="NCBIfam" id="TIGR00589">
    <property type="entry name" value="ogt"/>
    <property type="match status" value="1"/>
</dbReference>
<dbReference type="GO" id="GO:0032259">
    <property type="term" value="P:methylation"/>
    <property type="evidence" value="ECO:0007669"/>
    <property type="project" value="UniProtKB-KW"/>
</dbReference>
<dbReference type="GO" id="GO:0006281">
    <property type="term" value="P:DNA repair"/>
    <property type="evidence" value="ECO:0007669"/>
    <property type="project" value="UniProtKB-KW"/>
</dbReference>
<protein>
    <submittedName>
        <fullName evidence="8">Methylated-DNA--[protein]-cysteine S-methyltransferase</fullName>
        <ecNumber evidence="8">2.1.1.63</ecNumber>
    </submittedName>
</protein>
<keyword evidence="3 8" id="KW-0808">Transferase</keyword>
<dbReference type="PANTHER" id="PTHR42942:SF1">
    <property type="entry name" value="ALKYLTRANSFERASE-LIKE PROTEIN 1"/>
    <property type="match status" value="1"/>
</dbReference>
<keyword evidence="2 8" id="KW-0489">Methyltransferase</keyword>
<feature type="domain" description="Methylated-DNA-[protein]-cysteine S-methyltransferase DNA binding" evidence="7">
    <location>
        <begin position="8"/>
        <end position="89"/>
    </location>
</feature>
<accession>A0A7V2B1N2</accession>